<dbReference type="OrthoDB" id="9793997at2"/>
<gene>
    <name evidence="1" type="ORF">Enr13x_06540</name>
</gene>
<accession>A0A518HIZ7</accession>
<dbReference type="KEGG" id="snep:Enr13x_06540"/>
<dbReference type="EMBL" id="CP037423">
    <property type="protein sequence ID" value="QDV40818.1"/>
    <property type="molecule type" value="Genomic_DNA"/>
</dbReference>
<evidence type="ECO:0000313" key="2">
    <source>
        <dbReference type="Proteomes" id="UP000319004"/>
    </source>
</evidence>
<evidence type="ECO:0008006" key="3">
    <source>
        <dbReference type="Google" id="ProtNLM"/>
    </source>
</evidence>
<proteinExistence type="predicted"/>
<name>A0A518HIZ7_9BACT</name>
<reference evidence="1 2" key="1">
    <citation type="submission" date="2019-03" db="EMBL/GenBank/DDBJ databases">
        <title>Deep-cultivation of Planctomycetes and their phenomic and genomic characterization uncovers novel biology.</title>
        <authorList>
            <person name="Wiegand S."/>
            <person name="Jogler M."/>
            <person name="Boedeker C."/>
            <person name="Pinto D."/>
            <person name="Vollmers J."/>
            <person name="Rivas-Marin E."/>
            <person name="Kohn T."/>
            <person name="Peeters S.H."/>
            <person name="Heuer A."/>
            <person name="Rast P."/>
            <person name="Oberbeckmann S."/>
            <person name="Bunk B."/>
            <person name="Jeske O."/>
            <person name="Meyerdierks A."/>
            <person name="Storesund J.E."/>
            <person name="Kallscheuer N."/>
            <person name="Luecker S."/>
            <person name="Lage O.M."/>
            <person name="Pohl T."/>
            <person name="Merkel B.J."/>
            <person name="Hornburger P."/>
            <person name="Mueller R.-W."/>
            <person name="Bruemmer F."/>
            <person name="Labrenz M."/>
            <person name="Spormann A.M."/>
            <person name="Op den Camp H."/>
            <person name="Overmann J."/>
            <person name="Amann R."/>
            <person name="Jetten M.S.M."/>
            <person name="Mascher T."/>
            <person name="Medema M.H."/>
            <person name="Devos D.P."/>
            <person name="Kaster A.-K."/>
            <person name="Ovreas L."/>
            <person name="Rohde M."/>
            <person name="Galperin M.Y."/>
            <person name="Jogler C."/>
        </authorList>
    </citation>
    <scope>NUCLEOTIDE SEQUENCE [LARGE SCALE GENOMIC DNA]</scope>
    <source>
        <strain evidence="1 2">Enr13</strain>
    </source>
</reference>
<dbReference type="AlphaFoldDB" id="A0A518HIZ7"/>
<keyword evidence="2" id="KW-1185">Reference proteome</keyword>
<protein>
    <recommendedName>
        <fullName evidence="3">Recombination-associated protein RdgC</fullName>
    </recommendedName>
</protein>
<evidence type="ECO:0000313" key="1">
    <source>
        <dbReference type="EMBL" id="QDV40818.1"/>
    </source>
</evidence>
<dbReference type="Proteomes" id="UP000319004">
    <property type="component" value="Chromosome"/>
</dbReference>
<sequence length="390" mass="43837">MPFLRGSLAFQRFSVTGFEAERFGDEHIEILSKHAAGKFQTASEENVSVGFLGGEHLFDQDFDHSKNLINEAIHFSARFDTNQIPSAYRAAWLQMELAGIAKDSETGVVTKAQRKEAKEAVEQRCETEAATGKYRKMQSFPMLWDYANELLYFGGSVGTAGRHCLDLVERAFGVELRHWSAGSLAEQWGIDNELYGEVDDLQPVSFVSGQTMGSHKWSNEHSQSPDFLGNEFLMWLWWTLENQTDTLTLADDSKVTVMLAKTLSLECPLGESGKESISAESPVKLPEAMQAIRSGKLPRKAGMTIVRDDRQFDLTLQAESFGISGAKIHLEDDEEFDDDDRIDAIRQLSETMDLMFETFLGRRTGKDWKKDLKAISGWLGEPKQNQRKAA</sequence>
<organism evidence="1 2">
    <name type="scientific">Stieleria neptunia</name>
    <dbReference type="NCBI Taxonomy" id="2527979"/>
    <lineage>
        <taxon>Bacteria</taxon>
        <taxon>Pseudomonadati</taxon>
        <taxon>Planctomycetota</taxon>
        <taxon>Planctomycetia</taxon>
        <taxon>Pirellulales</taxon>
        <taxon>Pirellulaceae</taxon>
        <taxon>Stieleria</taxon>
    </lineage>
</organism>
<dbReference type="RefSeq" id="WP_145384626.1">
    <property type="nucleotide sequence ID" value="NZ_CP037423.1"/>
</dbReference>